<dbReference type="GO" id="GO:0006412">
    <property type="term" value="P:translation"/>
    <property type="evidence" value="ECO:0007669"/>
    <property type="project" value="InterPro"/>
</dbReference>
<dbReference type="NCBIfam" id="TIGR01080">
    <property type="entry name" value="rplX_A_E"/>
    <property type="match status" value="1"/>
</dbReference>
<sequence length="148" mass="17215">MKFSKSVSSSRRKCRKRHFTAPSNVRRKLMSAPLSKELRNKHHVRSMPVRRDDEVVITRGHYKGQQPSKVLAVYRRRWVLHLDRIQREKANGASVNVGIHPSKVEITKLKLDKDRRKILERKAKAKLSDEKKGAGKHKEKDVQSMDTS</sequence>
<dbReference type="AlphaFoldDB" id="Q4KTF9"/>
<dbReference type="InterPro" id="IPR014722">
    <property type="entry name" value="Rib_uL2_dom2"/>
</dbReference>
<comment type="similarity">
    <text evidence="1">Belongs to the universal ribosomal protein uL24 family.</text>
</comment>
<dbReference type="InterPro" id="IPR005756">
    <property type="entry name" value="Ribosomal_uL24_euk/arc"/>
</dbReference>
<evidence type="ECO:0000313" key="5">
    <source>
        <dbReference type="EMBL" id="AAX48859.1"/>
    </source>
</evidence>
<dbReference type="FunFam" id="2.30.30.30:FF:000009">
    <property type="entry name" value="60S ribosomal protein L26"/>
    <property type="match status" value="1"/>
</dbReference>
<name>Q4KTF9_SUBDO</name>
<evidence type="ECO:0000256" key="2">
    <source>
        <dbReference type="ARBA" id="ARBA00022980"/>
    </source>
</evidence>
<accession>Q4KTF9</accession>
<dbReference type="EMBL" id="AY857440">
    <property type="protein sequence ID" value="AAX48859.1"/>
    <property type="molecule type" value="mRNA"/>
</dbReference>
<evidence type="ECO:0000256" key="3">
    <source>
        <dbReference type="ARBA" id="ARBA00023274"/>
    </source>
</evidence>
<dbReference type="GO" id="GO:0003723">
    <property type="term" value="F:RNA binding"/>
    <property type="evidence" value="ECO:0007669"/>
    <property type="project" value="InterPro"/>
</dbReference>
<dbReference type="PANTHER" id="PTHR11143">
    <property type="entry name" value="60S RIBOSOMAL PROTEIN L26 FAMILY MEMBER"/>
    <property type="match status" value="1"/>
</dbReference>
<keyword evidence="3" id="KW-0687">Ribonucleoprotein</keyword>
<reference evidence="5" key="1">
    <citation type="journal article" date="2006" name="Gene">
        <title>The complete set of ribosomal proteins from the marine sponge Suberites domuncula.</title>
        <authorList>
            <person name="Perina D."/>
            <person name="Cetkovic H."/>
            <person name="Harcet M."/>
            <person name="Premzl M."/>
            <person name="Lukic-Bilela L."/>
            <person name="Mueller W.E.G."/>
            <person name="Gamulin V."/>
        </authorList>
    </citation>
    <scope>NUCLEOTIDE SEQUENCE</scope>
</reference>
<dbReference type="GO" id="GO:0015934">
    <property type="term" value="C:large ribosomal subunit"/>
    <property type="evidence" value="ECO:0007669"/>
    <property type="project" value="InterPro"/>
</dbReference>
<proteinExistence type="evidence at transcript level"/>
<dbReference type="CDD" id="cd06089">
    <property type="entry name" value="KOW_RPL26"/>
    <property type="match status" value="1"/>
</dbReference>
<dbReference type="GO" id="GO:0003735">
    <property type="term" value="F:structural constituent of ribosome"/>
    <property type="evidence" value="ECO:0007669"/>
    <property type="project" value="InterPro"/>
</dbReference>
<keyword evidence="2" id="KW-0689">Ribosomal protein</keyword>
<evidence type="ECO:0000256" key="4">
    <source>
        <dbReference type="SAM" id="MobiDB-lite"/>
    </source>
</evidence>
<dbReference type="Pfam" id="PF16906">
    <property type="entry name" value="Ribosomal_L26"/>
    <property type="match status" value="1"/>
</dbReference>
<protein>
    <submittedName>
        <fullName evidence="5">L26</fullName>
    </submittedName>
</protein>
<dbReference type="Gene3D" id="2.30.30.30">
    <property type="match status" value="1"/>
</dbReference>
<dbReference type="InterPro" id="IPR041988">
    <property type="entry name" value="Ribosomal_uL24_KOW"/>
</dbReference>
<feature type="region of interest" description="Disordered" evidence="4">
    <location>
        <begin position="122"/>
        <end position="148"/>
    </location>
</feature>
<organism evidence="5">
    <name type="scientific">Suberites domuncula</name>
    <name type="common">Sponge</name>
    <dbReference type="NCBI Taxonomy" id="55567"/>
    <lineage>
        <taxon>Eukaryota</taxon>
        <taxon>Metazoa</taxon>
        <taxon>Porifera</taxon>
        <taxon>Demospongiae</taxon>
        <taxon>Heteroscleromorpha</taxon>
        <taxon>Suberitida</taxon>
        <taxon>Suberitidae</taxon>
        <taxon>Suberites</taxon>
    </lineage>
</organism>
<dbReference type="InterPro" id="IPR008991">
    <property type="entry name" value="Translation_prot_SH3-like_sf"/>
</dbReference>
<evidence type="ECO:0000256" key="1">
    <source>
        <dbReference type="ARBA" id="ARBA00010618"/>
    </source>
</evidence>
<dbReference type="SUPFAM" id="SSF50104">
    <property type="entry name" value="Translation proteins SH3-like domain"/>
    <property type="match status" value="1"/>
</dbReference>